<accession>A0A9K3CNE9</accession>
<evidence type="ECO:0000313" key="2">
    <source>
        <dbReference type="EMBL" id="GIQ79418.1"/>
    </source>
</evidence>
<feature type="compositionally biased region" description="Basic and acidic residues" evidence="1">
    <location>
        <begin position="331"/>
        <end position="348"/>
    </location>
</feature>
<evidence type="ECO:0000313" key="3">
    <source>
        <dbReference type="Proteomes" id="UP000265618"/>
    </source>
</evidence>
<reference evidence="2 3" key="1">
    <citation type="journal article" date="2018" name="PLoS ONE">
        <title>The draft genome of Kipferlia bialata reveals reductive genome evolution in fornicate parasites.</title>
        <authorList>
            <person name="Tanifuji G."/>
            <person name="Takabayashi S."/>
            <person name="Kume K."/>
            <person name="Takagi M."/>
            <person name="Nakayama T."/>
            <person name="Kamikawa R."/>
            <person name="Inagaki Y."/>
            <person name="Hashimoto T."/>
        </authorList>
    </citation>
    <scope>NUCLEOTIDE SEQUENCE [LARGE SCALE GENOMIC DNA]</scope>
    <source>
        <strain evidence="2">NY0173</strain>
    </source>
</reference>
<evidence type="ECO:0000256" key="1">
    <source>
        <dbReference type="SAM" id="MobiDB-lite"/>
    </source>
</evidence>
<dbReference type="Proteomes" id="UP000265618">
    <property type="component" value="Unassembled WGS sequence"/>
</dbReference>
<keyword evidence="3" id="KW-1185">Reference proteome</keyword>
<organism evidence="2 3">
    <name type="scientific">Kipferlia bialata</name>
    <dbReference type="NCBI Taxonomy" id="797122"/>
    <lineage>
        <taxon>Eukaryota</taxon>
        <taxon>Metamonada</taxon>
        <taxon>Carpediemonas-like organisms</taxon>
        <taxon>Kipferlia</taxon>
    </lineage>
</organism>
<proteinExistence type="predicted"/>
<protein>
    <submittedName>
        <fullName evidence="2">Uncharacterized protein</fullName>
    </submittedName>
</protein>
<name>A0A9K3CNE9_9EUKA</name>
<feature type="region of interest" description="Disordered" evidence="1">
    <location>
        <begin position="226"/>
        <end position="252"/>
    </location>
</feature>
<comment type="caution">
    <text evidence="2">The sequence shown here is derived from an EMBL/GenBank/DDBJ whole genome shotgun (WGS) entry which is preliminary data.</text>
</comment>
<dbReference type="EMBL" id="BDIP01000004">
    <property type="protein sequence ID" value="GIQ79418.1"/>
    <property type="molecule type" value="Genomic_DNA"/>
</dbReference>
<feature type="region of interest" description="Disordered" evidence="1">
    <location>
        <begin position="294"/>
        <end position="348"/>
    </location>
</feature>
<sequence length="348" mass="37023">MAGVDVDNIICMQLASIGAPTPESGYIDDFDGGLLYEACAKCLNCIEDKGILAVLPPEGRLGPRLRAASALGVMHILHLASQTTKARVQDVTVPLPTMDGLATQADAELIRMMNEPLSDMLSHSQATGSTPMFGSTPGRTNVDTGGSQFGGATTIMDQLYDMEIDAFGDYDDMTEKSVDQSDGDILGGLDSQEGVIGLAGGVVGKPRLNLLPGATPDSVQAMEEARSLSVHSTRSEVRASDMELDSTDMDLPPLVDMDMGMQGYDDMAMDTDLGMTDMPSGVTGLMESPLRQATGMEATDSEETTDLRNTSSLGLRTDISFEDAPQKKRKAVADRTAKDKKAKDIERL</sequence>
<dbReference type="AlphaFoldDB" id="A0A9K3CNE9"/>
<gene>
    <name evidence="2" type="ORF">KIPB_000063</name>
</gene>